<dbReference type="RefSeq" id="WP_151176366.1">
    <property type="nucleotide sequence ID" value="NZ_CP042906.1"/>
</dbReference>
<dbReference type="OrthoDB" id="9798754at2"/>
<dbReference type="InterPro" id="IPR007569">
    <property type="entry name" value="DUF559"/>
</dbReference>
<evidence type="ECO:0000313" key="2">
    <source>
        <dbReference type="EMBL" id="QEX15955.1"/>
    </source>
</evidence>
<name>A0A5J6MHF9_9PROT</name>
<dbReference type="Gene3D" id="3.40.960.10">
    <property type="entry name" value="VSR Endonuclease"/>
    <property type="match status" value="1"/>
</dbReference>
<dbReference type="SUPFAM" id="SSF52980">
    <property type="entry name" value="Restriction endonuclease-like"/>
    <property type="match status" value="1"/>
</dbReference>
<protein>
    <submittedName>
        <fullName evidence="2">DUF559 domain-containing protein</fullName>
    </submittedName>
</protein>
<dbReference type="Proteomes" id="UP000326202">
    <property type="component" value="Chromosome"/>
</dbReference>
<dbReference type="InterPro" id="IPR011335">
    <property type="entry name" value="Restrct_endonuc-II-like"/>
</dbReference>
<keyword evidence="3" id="KW-1185">Reference proteome</keyword>
<proteinExistence type="predicted"/>
<dbReference type="CDD" id="cd01038">
    <property type="entry name" value="Endonuclease_DUF559"/>
    <property type="match status" value="1"/>
</dbReference>
<dbReference type="InterPro" id="IPR047216">
    <property type="entry name" value="Endonuclease_DUF559_bact"/>
</dbReference>
<dbReference type="KEGG" id="htq:FRZ44_12450"/>
<evidence type="ECO:0000259" key="1">
    <source>
        <dbReference type="Pfam" id="PF04480"/>
    </source>
</evidence>
<accession>A0A5J6MHF9</accession>
<dbReference type="PANTHER" id="PTHR38590">
    <property type="entry name" value="BLL0828 PROTEIN"/>
    <property type="match status" value="1"/>
</dbReference>
<dbReference type="AlphaFoldDB" id="A0A5J6MHF9"/>
<gene>
    <name evidence="2" type="primary">ycjD</name>
    <name evidence="2" type="ORF">FRZ44_12450</name>
</gene>
<reference evidence="2 3" key="1">
    <citation type="submission" date="2019-08" db="EMBL/GenBank/DDBJ databases">
        <title>Hyperibacter terrae gen. nov., sp. nov. and Hyperibacter viscosus sp. nov., two new members in the family Rhodospirillaceae isolated from the rhizosphere of Hypericum perforatum.</title>
        <authorList>
            <person name="Noviana Z."/>
        </authorList>
    </citation>
    <scope>NUCLEOTIDE SEQUENCE [LARGE SCALE GENOMIC DNA]</scope>
    <source>
        <strain evidence="2 3">R5913</strain>
    </source>
</reference>
<dbReference type="Pfam" id="PF04480">
    <property type="entry name" value="DUF559"/>
    <property type="match status" value="1"/>
</dbReference>
<feature type="domain" description="DUF559" evidence="1">
    <location>
        <begin position="6"/>
        <end position="111"/>
    </location>
</feature>
<dbReference type="EMBL" id="CP042906">
    <property type="protein sequence ID" value="QEX15955.1"/>
    <property type="molecule type" value="Genomic_DNA"/>
</dbReference>
<sequence length="132" mass="15460">MIHPDITQSARRLRQKMSGAEQRLWYLLRRRQLDEFRFRRQQPIGHFIVDFVCLKERLIIELDGGSHTETQGYDEVRTAWLEAKGYRVLRFWNNDVLGNQEGVIEVILDALYRGRRSPLPTPPPKVGGGDNE</sequence>
<organism evidence="2 3">
    <name type="scientific">Hypericibacter terrae</name>
    <dbReference type="NCBI Taxonomy" id="2602015"/>
    <lineage>
        <taxon>Bacteria</taxon>
        <taxon>Pseudomonadati</taxon>
        <taxon>Pseudomonadota</taxon>
        <taxon>Alphaproteobacteria</taxon>
        <taxon>Rhodospirillales</taxon>
        <taxon>Dongiaceae</taxon>
        <taxon>Hypericibacter</taxon>
    </lineage>
</organism>
<evidence type="ECO:0000313" key="3">
    <source>
        <dbReference type="Proteomes" id="UP000326202"/>
    </source>
</evidence>
<dbReference type="PANTHER" id="PTHR38590:SF1">
    <property type="entry name" value="BLL0828 PROTEIN"/>
    <property type="match status" value="1"/>
</dbReference>